<dbReference type="InterPro" id="IPR016024">
    <property type="entry name" value="ARM-type_fold"/>
</dbReference>
<dbReference type="InterPro" id="IPR011989">
    <property type="entry name" value="ARM-like"/>
</dbReference>
<keyword evidence="2" id="KW-0808">Transferase</keyword>
<organism evidence="2 3">
    <name type="scientific">Blattamonas nauphoetae</name>
    <dbReference type="NCBI Taxonomy" id="2049346"/>
    <lineage>
        <taxon>Eukaryota</taxon>
        <taxon>Metamonada</taxon>
        <taxon>Preaxostyla</taxon>
        <taxon>Oxymonadida</taxon>
        <taxon>Blattamonas</taxon>
    </lineage>
</organism>
<feature type="compositionally biased region" description="Polar residues" evidence="1">
    <location>
        <begin position="707"/>
        <end position="729"/>
    </location>
</feature>
<accession>A0ABQ9XXV0</accession>
<evidence type="ECO:0000313" key="3">
    <source>
        <dbReference type="Proteomes" id="UP001281761"/>
    </source>
</evidence>
<feature type="compositionally biased region" description="Pro residues" evidence="1">
    <location>
        <begin position="589"/>
        <end position="598"/>
    </location>
</feature>
<gene>
    <name evidence="2" type="ORF">BLNAU_8842</name>
</gene>
<keyword evidence="2" id="KW-0418">Kinase</keyword>
<feature type="compositionally biased region" description="Low complexity" evidence="1">
    <location>
        <begin position="695"/>
        <end position="704"/>
    </location>
</feature>
<name>A0ABQ9XXV0_9EUKA</name>
<dbReference type="Gene3D" id="3.30.200.20">
    <property type="entry name" value="Phosphorylase Kinase, domain 1"/>
    <property type="match status" value="1"/>
</dbReference>
<reference evidence="2 3" key="1">
    <citation type="journal article" date="2022" name="bioRxiv">
        <title>Genomics of Preaxostyla Flagellates Illuminates Evolutionary Transitions and the Path Towards Mitochondrial Loss.</title>
        <authorList>
            <person name="Novak L.V.F."/>
            <person name="Treitli S.C."/>
            <person name="Pyrih J."/>
            <person name="Halakuc P."/>
            <person name="Pipaliya S.V."/>
            <person name="Vacek V."/>
            <person name="Brzon O."/>
            <person name="Soukal P."/>
            <person name="Eme L."/>
            <person name="Dacks J.B."/>
            <person name="Karnkowska A."/>
            <person name="Elias M."/>
            <person name="Hampl V."/>
        </authorList>
    </citation>
    <scope>NUCLEOTIDE SEQUENCE [LARGE SCALE GENOMIC DNA]</scope>
    <source>
        <strain evidence="2">NAU3</strain>
        <tissue evidence="2">Gut</tissue>
    </source>
</reference>
<dbReference type="InterPro" id="IPR011009">
    <property type="entry name" value="Kinase-like_dom_sf"/>
</dbReference>
<protein>
    <submittedName>
        <fullName evidence="2">SCY1 protein kinase</fullName>
    </submittedName>
</protein>
<sequence length="782" mass="86242">MNWFFEKAANLTGIVPGSGGSSATMNLPGSVWSVSESPIKKKDQNLSIFSSSFQKGSEHGKLAQRGLQKIKSFRHPGILKIIDFKEGASSLSYTTEAAIPLFSIIKTLPEADITWGLHQIIKTLIFLADMNTTLLNLSTSTIFVVESNDWKLGCLELLTSDEEVVPLYGLLPSDLKSKVNDCLPPEQLSKGLNLTPEGINQLCSWSLGHLICDVFSVPFSPNAYNHAAFSKTYSTVLKRLLSPTPTARPTLDAILESPLFNTPLVSTLSFMEELPLKQEEEKRIFFGTFTQNLNEISQNLLESKILPSILVDIETSNSLHSITACFVILSHIQTVENTTKVFTSGSSDRDQQSSFNPPPALVPLIVKLFQTPVRAVRAVLLTHISSYIDLISPSVFQKQLFSCIMAGFKDTNPTLRELTVKTMAKIPHKVTPKQLRQEILRCLAASQNDPEIRIRGSSVICISLLLPSLNPSEREEVLLSSTLRAISDQTLPVRLAGINTIKENSSAFKNESLAQKIIPAISPFAVDRTMEVRKEVIKLLNIFIEALTKNSEQMTAQGLDASSAPPVPQQAPNDSHQPPSTRPQQPAHPLQPPHPTPNSAPTQPFTLPPQSLQPQPTSQPKSQSSTPEKPKQEYGWDDDDSFVVPSNTVIRTPEDDVWGDDWDTPAQPQTSPQFDWSSMNKTEEKKTEADIFTIKPQPKQAPAKSPHSPSQSKNPSQPVRLKTQTAKPQPSQPKKEEAVGWDDSDDDLISLPKMAEPQQKPPTPSRQRPSDDDDLFAAFGLN</sequence>
<dbReference type="Gene3D" id="1.10.510.10">
    <property type="entry name" value="Transferase(Phosphotransferase) domain 1"/>
    <property type="match status" value="1"/>
</dbReference>
<evidence type="ECO:0000313" key="2">
    <source>
        <dbReference type="EMBL" id="KAK2956278.1"/>
    </source>
</evidence>
<dbReference type="SUPFAM" id="SSF56112">
    <property type="entry name" value="Protein kinase-like (PK-like)"/>
    <property type="match status" value="1"/>
</dbReference>
<dbReference type="EMBL" id="JARBJD010000058">
    <property type="protein sequence ID" value="KAK2956278.1"/>
    <property type="molecule type" value="Genomic_DNA"/>
</dbReference>
<dbReference type="InterPro" id="IPR051177">
    <property type="entry name" value="CIK-Related_Protein"/>
</dbReference>
<dbReference type="Proteomes" id="UP001281761">
    <property type="component" value="Unassembled WGS sequence"/>
</dbReference>
<evidence type="ECO:0000256" key="1">
    <source>
        <dbReference type="SAM" id="MobiDB-lite"/>
    </source>
</evidence>
<dbReference type="PANTHER" id="PTHR12984:SF3">
    <property type="entry name" value="N-TERMINAL KINASE-LIKE PROTEIN"/>
    <property type="match status" value="1"/>
</dbReference>
<keyword evidence="3" id="KW-1185">Reference proteome</keyword>
<feature type="compositionally biased region" description="Acidic residues" evidence="1">
    <location>
        <begin position="739"/>
        <end position="748"/>
    </location>
</feature>
<dbReference type="PANTHER" id="PTHR12984">
    <property type="entry name" value="SCY1-RELATED S/T PROTEIN KINASE-LIKE"/>
    <property type="match status" value="1"/>
</dbReference>
<dbReference type="GO" id="GO:0016301">
    <property type="term" value="F:kinase activity"/>
    <property type="evidence" value="ECO:0007669"/>
    <property type="project" value="UniProtKB-KW"/>
</dbReference>
<dbReference type="Gene3D" id="1.25.10.10">
    <property type="entry name" value="Leucine-rich Repeat Variant"/>
    <property type="match status" value="1"/>
</dbReference>
<feature type="compositionally biased region" description="Low complexity" evidence="1">
    <location>
        <begin position="601"/>
        <end position="627"/>
    </location>
</feature>
<feature type="compositionally biased region" description="Polar residues" evidence="1">
    <location>
        <begin position="666"/>
        <end position="680"/>
    </location>
</feature>
<dbReference type="SUPFAM" id="SSF48371">
    <property type="entry name" value="ARM repeat"/>
    <property type="match status" value="1"/>
</dbReference>
<feature type="region of interest" description="Disordered" evidence="1">
    <location>
        <begin position="554"/>
        <end position="782"/>
    </location>
</feature>
<proteinExistence type="predicted"/>
<comment type="caution">
    <text evidence="2">The sequence shown here is derived from an EMBL/GenBank/DDBJ whole genome shotgun (WGS) entry which is preliminary data.</text>
</comment>